<dbReference type="RefSeq" id="WP_184182846.1">
    <property type="nucleotide sequence ID" value="NZ_JACHLE010000001.1"/>
</dbReference>
<feature type="signal peptide" evidence="1">
    <location>
        <begin position="1"/>
        <end position="19"/>
    </location>
</feature>
<gene>
    <name evidence="2" type="ORF">HNP38_000109</name>
</gene>
<feature type="chain" id="PRO_5032549060" evidence="1">
    <location>
        <begin position="20"/>
        <end position="518"/>
    </location>
</feature>
<keyword evidence="1" id="KW-0732">Signal</keyword>
<comment type="caution">
    <text evidence="2">The sequence shown here is derived from an EMBL/GenBank/DDBJ whole genome shotgun (WGS) entry which is preliminary data.</text>
</comment>
<name>A0A840KA05_9FLAO</name>
<accession>A0A840KA05</accession>
<reference evidence="2 3" key="1">
    <citation type="submission" date="2020-08" db="EMBL/GenBank/DDBJ databases">
        <title>Functional genomics of gut bacteria from endangered species of beetles.</title>
        <authorList>
            <person name="Carlos-Shanley C."/>
        </authorList>
    </citation>
    <scope>NUCLEOTIDE SEQUENCE [LARGE SCALE GENOMIC DNA]</scope>
    <source>
        <strain evidence="2 3">S00151</strain>
    </source>
</reference>
<keyword evidence="3" id="KW-1185">Reference proteome</keyword>
<evidence type="ECO:0000256" key="1">
    <source>
        <dbReference type="SAM" id="SignalP"/>
    </source>
</evidence>
<dbReference type="AlphaFoldDB" id="A0A840KA05"/>
<sequence>MKKCTVLITVLFTSVAVYGQVGINTSSPKATLDIVGEPSNVSSLDGIIPPRLTGDELAAKMYTADQKGAIVYATAAAVAPSGQVVNVTGEGIYYFDGNVWIKNSSGGTFTETDGVIGNEILNATANGGLIRTGSGTSAAPYSLGLISGTASGQVMAWNGTSWVPTAPAASSNIYNTNGSLTSDRTLTNNGFGLTFRGMTQSSTFSSGGDFTQRGLASSKRASVTLQSDDNDSNGIISTIFLYQDPENFGQIKAANDSRGLIIGTSATTQAAPLVFHTSAGSNTLGTEKARITPIGNMGINTSSPTEKLQVTGNVRFNSLPLNGSTNAIYTTGAGTESATQDQTFTATRTVVADANGVLGYIPGVPVSNSTDATRFLGGTAYVRFDTTSGGTLANAKVIGGTPGTSYAVGGVSATSSKGGINSVIGNGYTISNPSPGIFDIRFDTPLTQIYGISTNIVDAYGTGSGTITNPDPSNPGNPLFTNDNTQVAFISNTVIRVKTGNSAGELANRSFTFMVTGR</sequence>
<dbReference type="EMBL" id="JACHLE010000001">
    <property type="protein sequence ID" value="MBB4804837.1"/>
    <property type="molecule type" value="Genomic_DNA"/>
</dbReference>
<organism evidence="2 3">
    <name type="scientific">Chryseobacterium defluvii</name>
    <dbReference type="NCBI Taxonomy" id="160396"/>
    <lineage>
        <taxon>Bacteria</taxon>
        <taxon>Pseudomonadati</taxon>
        <taxon>Bacteroidota</taxon>
        <taxon>Flavobacteriia</taxon>
        <taxon>Flavobacteriales</taxon>
        <taxon>Weeksellaceae</taxon>
        <taxon>Chryseobacterium group</taxon>
        <taxon>Chryseobacterium</taxon>
    </lineage>
</organism>
<evidence type="ECO:0000313" key="3">
    <source>
        <dbReference type="Proteomes" id="UP000592180"/>
    </source>
</evidence>
<proteinExistence type="predicted"/>
<evidence type="ECO:0000313" key="2">
    <source>
        <dbReference type="EMBL" id="MBB4804837.1"/>
    </source>
</evidence>
<protein>
    <submittedName>
        <fullName evidence="2">Uncharacterized protein</fullName>
    </submittedName>
</protein>
<dbReference type="Proteomes" id="UP000592180">
    <property type="component" value="Unassembled WGS sequence"/>
</dbReference>